<organism evidence="1 2">
    <name type="scientific">Nosema granulosis</name>
    <dbReference type="NCBI Taxonomy" id="83296"/>
    <lineage>
        <taxon>Eukaryota</taxon>
        <taxon>Fungi</taxon>
        <taxon>Fungi incertae sedis</taxon>
        <taxon>Microsporidia</taxon>
        <taxon>Nosematidae</taxon>
        <taxon>Nosema</taxon>
    </lineage>
</organism>
<name>A0A9P6H2A0_9MICR</name>
<evidence type="ECO:0000313" key="2">
    <source>
        <dbReference type="Proteomes" id="UP000740883"/>
    </source>
</evidence>
<proteinExistence type="predicted"/>
<comment type="caution">
    <text evidence="1">The sequence shown here is derived from an EMBL/GenBank/DDBJ whole genome shotgun (WGS) entry which is preliminary data.</text>
</comment>
<dbReference type="AlphaFoldDB" id="A0A9P6H2A0"/>
<evidence type="ECO:0000313" key="1">
    <source>
        <dbReference type="EMBL" id="KAF9763666.1"/>
    </source>
</evidence>
<gene>
    <name evidence="1" type="ORF">NGRA_1143</name>
</gene>
<reference evidence="1 2" key="1">
    <citation type="journal article" date="2020" name="Genome Biol. Evol.">
        <title>Comparative genomics of strictly vertically transmitted, feminizing microsporidia endosymbionts of amphipod crustaceans.</title>
        <authorList>
            <person name="Cormier A."/>
            <person name="Chebbi M.A."/>
            <person name="Giraud I."/>
            <person name="Wattier R."/>
            <person name="Teixeira M."/>
            <person name="Gilbert C."/>
            <person name="Rigaud T."/>
            <person name="Cordaux R."/>
        </authorList>
    </citation>
    <scope>NUCLEOTIDE SEQUENCE [LARGE SCALE GENOMIC DNA]</scope>
    <source>
        <strain evidence="1 2">Ou3-Ou53</strain>
    </source>
</reference>
<dbReference type="Proteomes" id="UP000740883">
    <property type="component" value="Unassembled WGS sequence"/>
</dbReference>
<keyword evidence="2" id="KW-1185">Reference proteome</keyword>
<protein>
    <submittedName>
        <fullName evidence="1">Uncharacterized protein</fullName>
    </submittedName>
</protein>
<dbReference type="EMBL" id="SBJO01000063">
    <property type="protein sequence ID" value="KAF9763666.1"/>
    <property type="molecule type" value="Genomic_DNA"/>
</dbReference>
<sequence>MDNHEVKRDLSYFDIINEDIEKKLKRAETYKKFITYINNHEEYLDSVYVPPTTPEEQKRRKKSTTVAYVESIKLDDDEIVKDLISISKDPTANVRVLDNVLYIKNNKFVRGDKVIIKGENEEYMATVTAVEEGELAVKSKENKRIRINLEEFKKNNFSITRINKQK</sequence>
<accession>A0A9P6H2A0</accession>
<dbReference type="OrthoDB" id="2194038at2759"/>